<dbReference type="Proteomes" id="UP001152622">
    <property type="component" value="Chromosome 10"/>
</dbReference>
<protein>
    <submittedName>
        <fullName evidence="2">Uncharacterized protein</fullName>
    </submittedName>
</protein>
<proteinExistence type="predicted"/>
<reference evidence="2" key="1">
    <citation type="journal article" date="2023" name="Science">
        <title>Genome structures resolve the early diversification of teleost fishes.</title>
        <authorList>
            <person name="Parey E."/>
            <person name="Louis A."/>
            <person name="Montfort J."/>
            <person name="Bouchez O."/>
            <person name="Roques C."/>
            <person name="Iampietro C."/>
            <person name="Lluch J."/>
            <person name="Castinel A."/>
            <person name="Donnadieu C."/>
            <person name="Desvignes T."/>
            <person name="Floi Bucao C."/>
            <person name="Jouanno E."/>
            <person name="Wen M."/>
            <person name="Mejri S."/>
            <person name="Dirks R."/>
            <person name="Jansen H."/>
            <person name="Henkel C."/>
            <person name="Chen W.J."/>
            <person name="Zahm M."/>
            <person name="Cabau C."/>
            <person name="Klopp C."/>
            <person name="Thompson A.W."/>
            <person name="Robinson-Rechavi M."/>
            <person name="Braasch I."/>
            <person name="Lecointre G."/>
            <person name="Bobe J."/>
            <person name="Postlethwait J.H."/>
            <person name="Berthelot C."/>
            <person name="Roest Crollius H."/>
            <person name="Guiguen Y."/>
        </authorList>
    </citation>
    <scope>NUCLEOTIDE SEQUENCE</scope>
    <source>
        <strain evidence="2">WJC10195</strain>
    </source>
</reference>
<feature type="compositionally biased region" description="Basic and acidic residues" evidence="1">
    <location>
        <begin position="8"/>
        <end position="18"/>
    </location>
</feature>
<comment type="caution">
    <text evidence="2">The sequence shown here is derived from an EMBL/GenBank/DDBJ whole genome shotgun (WGS) entry which is preliminary data.</text>
</comment>
<name>A0A9Q1EYK7_SYNKA</name>
<gene>
    <name evidence="2" type="ORF">SKAU_G00262090</name>
</gene>
<dbReference type="EMBL" id="JAINUF010000010">
    <property type="protein sequence ID" value="KAJ8347620.1"/>
    <property type="molecule type" value="Genomic_DNA"/>
</dbReference>
<feature type="region of interest" description="Disordered" evidence="1">
    <location>
        <begin position="1"/>
        <end position="33"/>
    </location>
</feature>
<evidence type="ECO:0000313" key="3">
    <source>
        <dbReference type="Proteomes" id="UP001152622"/>
    </source>
</evidence>
<accession>A0A9Q1EYK7</accession>
<evidence type="ECO:0000313" key="2">
    <source>
        <dbReference type="EMBL" id="KAJ8347620.1"/>
    </source>
</evidence>
<organism evidence="2 3">
    <name type="scientific">Synaphobranchus kaupii</name>
    <name type="common">Kaup's arrowtooth eel</name>
    <dbReference type="NCBI Taxonomy" id="118154"/>
    <lineage>
        <taxon>Eukaryota</taxon>
        <taxon>Metazoa</taxon>
        <taxon>Chordata</taxon>
        <taxon>Craniata</taxon>
        <taxon>Vertebrata</taxon>
        <taxon>Euteleostomi</taxon>
        <taxon>Actinopterygii</taxon>
        <taxon>Neopterygii</taxon>
        <taxon>Teleostei</taxon>
        <taxon>Anguilliformes</taxon>
        <taxon>Synaphobranchidae</taxon>
        <taxon>Synaphobranchus</taxon>
    </lineage>
</organism>
<evidence type="ECO:0000256" key="1">
    <source>
        <dbReference type="SAM" id="MobiDB-lite"/>
    </source>
</evidence>
<keyword evidence="3" id="KW-1185">Reference proteome</keyword>
<dbReference type="AlphaFoldDB" id="A0A9Q1EYK7"/>
<sequence>MGVVGQEDEGKMTAETARRPLLFSQGPCSSSPCEMPRYRPGSFRAHPRALQLTSTNTVKQYWDQGTALPSTSCLVTCACQYGLNADSCTTHRRVTSDPVLNNGGQKVTAVRRRASLRLER</sequence>